<dbReference type="AlphaFoldDB" id="A0A0P0UZ87"/>
<sequence>MLHHVIAGKELKCYFHSHPQIPNVPNWSVDGIISHAKVNHTKPTDQHQESRKAILKSHADLAFRQKNYDCAAKVYDLTRGPTAVLYANKSICRLLMGDGEGALSDGDAE</sequence>
<dbReference type="InParanoid" id="A0A0P0UZ87"/>
<protein>
    <submittedName>
        <fullName evidence="1">Os01g0189700 protein</fullName>
    </submittedName>
</protein>
<dbReference type="PANTHER" id="PTHR46224:SF10">
    <property type="entry name" value="OS01G0189100 PROTEIN"/>
    <property type="match status" value="1"/>
</dbReference>
<gene>
    <name evidence="1" type="ordered locus">Os01g0189700</name>
    <name evidence="1" type="ORF">OSNPB_010189700</name>
</gene>
<dbReference type="EMBL" id="AP014957">
    <property type="protein sequence ID" value="BAS70812.1"/>
    <property type="molecule type" value="Genomic_DNA"/>
</dbReference>
<name>A0A0P0UZ87_ORYSJ</name>
<keyword evidence="2" id="KW-1185">Reference proteome</keyword>
<dbReference type="InterPro" id="IPR051616">
    <property type="entry name" value="Cul2-RING_E3_ligase_SR"/>
</dbReference>
<accession>A0A0P0UZ87</accession>
<dbReference type="PANTHER" id="PTHR46224">
    <property type="entry name" value="ANKYRIN REPEAT FAMILY PROTEIN"/>
    <property type="match status" value="1"/>
</dbReference>
<dbReference type="SMR" id="A0A0P0UZ87"/>
<reference evidence="2" key="1">
    <citation type="journal article" date="2005" name="Nature">
        <title>The map-based sequence of the rice genome.</title>
        <authorList>
            <consortium name="International rice genome sequencing project (IRGSP)"/>
            <person name="Matsumoto T."/>
            <person name="Wu J."/>
            <person name="Kanamori H."/>
            <person name="Katayose Y."/>
            <person name="Fujisawa M."/>
            <person name="Namiki N."/>
            <person name="Mizuno H."/>
            <person name="Yamamoto K."/>
            <person name="Antonio B.A."/>
            <person name="Baba T."/>
            <person name="Sakata K."/>
            <person name="Nagamura Y."/>
            <person name="Aoki H."/>
            <person name="Arikawa K."/>
            <person name="Arita K."/>
            <person name="Bito T."/>
            <person name="Chiden Y."/>
            <person name="Fujitsuka N."/>
            <person name="Fukunaka R."/>
            <person name="Hamada M."/>
            <person name="Harada C."/>
            <person name="Hayashi A."/>
            <person name="Hijishita S."/>
            <person name="Honda M."/>
            <person name="Hosokawa S."/>
            <person name="Ichikawa Y."/>
            <person name="Idonuma A."/>
            <person name="Iijima M."/>
            <person name="Ikeda M."/>
            <person name="Ikeno M."/>
            <person name="Ito K."/>
            <person name="Ito S."/>
            <person name="Ito T."/>
            <person name="Ito Y."/>
            <person name="Ito Y."/>
            <person name="Iwabuchi A."/>
            <person name="Kamiya K."/>
            <person name="Karasawa W."/>
            <person name="Kurita K."/>
            <person name="Katagiri S."/>
            <person name="Kikuta A."/>
            <person name="Kobayashi H."/>
            <person name="Kobayashi N."/>
            <person name="Machita K."/>
            <person name="Maehara T."/>
            <person name="Masukawa M."/>
            <person name="Mizubayashi T."/>
            <person name="Mukai Y."/>
            <person name="Nagasaki H."/>
            <person name="Nagata Y."/>
            <person name="Naito S."/>
            <person name="Nakashima M."/>
            <person name="Nakama Y."/>
            <person name="Nakamichi Y."/>
            <person name="Nakamura M."/>
            <person name="Meguro A."/>
            <person name="Negishi M."/>
            <person name="Ohta I."/>
            <person name="Ohta T."/>
            <person name="Okamoto M."/>
            <person name="Ono N."/>
            <person name="Saji S."/>
            <person name="Sakaguchi M."/>
            <person name="Sakai K."/>
            <person name="Shibata M."/>
            <person name="Shimokawa T."/>
            <person name="Song J."/>
            <person name="Takazaki Y."/>
            <person name="Terasawa K."/>
            <person name="Tsugane M."/>
            <person name="Tsuji K."/>
            <person name="Ueda S."/>
            <person name="Waki K."/>
            <person name="Yamagata H."/>
            <person name="Yamamoto M."/>
            <person name="Yamamoto S."/>
            <person name="Yamane H."/>
            <person name="Yoshiki S."/>
            <person name="Yoshihara R."/>
            <person name="Yukawa K."/>
            <person name="Zhong H."/>
            <person name="Yano M."/>
            <person name="Yuan Q."/>
            <person name="Ouyang S."/>
            <person name="Liu J."/>
            <person name="Jones K.M."/>
            <person name="Gansberger K."/>
            <person name="Moffat K."/>
            <person name="Hill J."/>
            <person name="Bera J."/>
            <person name="Fadrosh D."/>
            <person name="Jin S."/>
            <person name="Johri S."/>
            <person name="Kim M."/>
            <person name="Overton L."/>
            <person name="Reardon M."/>
            <person name="Tsitrin T."/>
            <person name="Vuong H."/>
            <person name="Weaver B."/>
            <person name="Ciecko A."/>
            <person name="Tallon L."/>
            <person name="Jackson J."/>
            <person name="Pai G."/>
            <person name="Aken S.V."/>
            <person name="Utterback T."/>
            <person name="Reidmuller S."/>
            <person name="Feldblyum T."/>
            <person name="Hsiao J."/>
            <person name="Zismann V."/>
            <person name="Iobst S."/>
            <person name="de Vazeille A.R."/>
            <person name="Buell C.R."/>
            <person name="Ying K."/>
            <person name="Li Y."/>
            <person name="Lu T."/>
            <person name="Huang Y."/>
            <person name="Zhao Q."/>
            <person name="Feng Q."/>
            <person name="Zhang L."/>
            <person name="Zhu J."/>
            <person name="Weng Q."/>
            <person name="Mu J."/>
            <person name="Lu Y."/>
            <person name="Fan D."/>
            <person name="Liu Y."/>
            <person name="Guan J."/>
            <person name="Zhang Y."/>
            <person name="Yu S."/>
            <person name="Liu X."/>
            <person name="Zhang Y."/>
            <person name="Hong G."/>
            <person name="Han B."/>
            <person name="Choisne N."/>
            <person name="Demange N."/>
            <person name="Orjeda G."/>
            <person name="Samain S."/>
            <person name="Cattolico L."/>
            <person name="Pelletier E."/>
            <person name="Couloux A."/>
            <person name="Segurens B."/>
            <person name="Wincker P."/>
            <person name="D'Hont A."/>
            <person name="Scarpelli C."/>
            <person name="Weissenbach J."/>
            <person name="Salanoubat M."/>
            <person name="Quetier F."/>
            <person name="Yu Y."/>
            <person name="Kim H.R."/>
            <person name="Rambo T."/>
            <person name="Currie J."/>
            <person name="Collura K."/>
            <person name="Luo M."/>
            <person name="Yang T."/>
            <person name="Ammiraju J.S.S."/>
            <person name="Engler F."/>
            <person name="Soderlund C."/>
            <person name="Wing R.A."/>
            <person name="Palmer L.E."/>
            <person name="de la Bastide M."/>
            <person name="Spiegel L."/>
            <person name="Nascimento L."/>
            <person name="Zutavern T."/>
            <person name="O'Shaughnessy A."/>
            <person name="Dike S."/>
            <person name="Dedhia N."/>
            <person name="Preston R."/>
            <person name="Balija V."/>
            <person name="McCombie W.R."/>
            <person name="Chow T."/>
            <person name="Chen H."/>
            <person name="Chung M."/>
            <person name="Chen C."/>
            <person name="Shaw J."/>
            <person name="Wu H."/>
            <person name="Hsiao K."/>
            <person name="Chao Y."/>
            <person name="Chu M."/>
            <person name="Cheng C."/>
            <person name="Hour A."/>
            <person name="Lee P."/>
            <person name="Lin S."/>
            <person name="Lin Y."/>
            <person name="Liou J."/>
            <person name="Liu S."/>
            <person name="Hsing Y."/>
            <person name="Raghuvanshi S."/>
            <person name="Mohanty A."/>
            <person name="Bharti A.K."/>
            <person name="Gaur A."/>
            <person name="Gupta V."/>
            <person name="Kumar D."/>
            <person name="Ravi V."/>
            <person name="Vij S."/>
            <person name="Kapur A."/>
            <person name="Khurana P."/>
            <person name="Khurana P."/>
            <person name="Khurana J.P."/>
            <person name="Tyagi A.K."/>
            <person name="Gaikwad K."/>
            <person name="Singh A."/>
            <person name="Dalal V."/>
            <person name="Srivastava S."/>
            <person name="Dixit A."/>
            <person name="Pal A.K."/>
            <person name="Ghazi I.A."/>
            <person name="Yadav M."/>
            <person name="Pandit A."/>
            <person name="Bhargava A."/>
            <person name="Sureshbabu K."/>
            <person name="Batra K."/>
            <person name="Sharma T.R."/>
            <person name="Mohapatra T."/>
            <person name="Singh N.K."/>
            <person name="Messing J."/>
            <person name="Nelson A.B."/>
            <person name="Fuks G."/>
            <person name="Kavchok S."/>
            <person name="Keizer G."/>
            <person name="Linton E."/>
            <person name="Llaca V."/>
            <person name="Song R."/>
            <person name="Tanyolac B."/>
            <person name="Young S."/>
            <person name="Ho-Il K."/>
            <person name="Hahn J.H."/>
            <person name="Sangsakoo G."/>
            <person name="Vanavichit A."/>
            <person name="de Mattos Luiz.A.T."/>
            <person name="Zimmer P.D."/>
            <person name="Malone G."/>
            <person name="Dellagostin O."/>
            <person name="de Oliveira A.C."/>
            <person name="Bevan M."/>
            <person name="Bancroft I."/>
            <person name="Minx P."/>
            <person name="Cordum H."/>
            <person name="Wilson R."/>
            <person name="Cheng Z."/>
            <person name="Jin W."/>
            <person name="Jiang J."/>
            <person name="Leong S.A."/>
            <person name="Iwama H."/>
            <person name="Gojobori T."/>
            <person name="Itoh T."/>
            <person name="Niimura Y."/>
            <person name="Fujii Y."/>
            <person name="Habara T."/>
            <person name="Sakai H."/>
            <person name="Sato Y."/>
            <person name="Wilson G."/>
            <person name="Kumar K."/>
            <person name="McCouch S."/>
            <person name="Juretic N."/>
            <person name="Hoen D."/>
            <person name="Wright S."/>
            <person name="Bruskiewich R."/>
            <person name="Bureau T."/>
            <person name="Miyao A."/>
            <person name="Hirochika H."/>
            <person name="Nishikawa T."/>
            <person name="Kadowaki K."/>
            <person name="Sugiura M."/>
            <person name="Burr B."/>
            <person name="Sasaki T."/>
        </authorList>
    </citation>
    <scope>NUCLEOTIDE SEQUENCE [LARGE SCALE GENOMIC DNA]</scope>
    <source>
        <strain evidence="2">cv. Nipponbare</strain>
    </source>
</reference>
<dbReference type="ExpressionAtlas" id="A0A0P0UZ87">
    <property type="expression patterns" value="baseline and differential"/>
</dbReference>
<evidence type="ECO:0000313" key="1">
    <source>
        <dbReference type="EMBL" id="BAS70812.1"/>
    </source>
</evidence>
<proteinExistence type="predicted"/>
<evidence type="ECO:0000313" key="2">
    <source>
        <dbReference type="Proteomes" id="UP000059680"/>
    </source>
</evidence>
<dbReference type="PaxDb" id="39947-A0A0P0UZ87"/>
<reference evidence="1 2" key="3">
    <citation type="journal article" date="2013" name="Rice">
        <title>Improvement of the Oryza sativa Nipponbare reference genome using next generation sequence and optical map data.</title>
        <authorList>
            <person name="Kawahara Y."/>
            <person name="de la Bastide M."/>
            <person name="Hamilton J.P."/>
            <person name="Kanamori H."/>
            <person name="McCombie W.R."/>
            <person name="Ouyang S."/>
            <person name="Schwartz D.C."/>
            <person name="Tanaka T."/>
            <person name="Wu J."/>
            <person name="Zhou S."/>
            <person name="Childs K.L."/>
            <person name="Davidson R.M."/>
            <person name="Lin H."/>
            <person name="Quesada-Ocampo L."/>
            <person name="Vaillancourt B."/>
            <person name="Sakai H."/>
            <person name="Lee S.S."/>
            <person name="Kim J."/>
            <person name="Numa H."/>
            <person name="Itoh T."/>
            <person name="Buell C.R."/>
            <person name="Matsumoto T."/>
        </authorList>
    </citation>
    <scope>NUCLEOTIDE SEQUENCE [LARGE SCALE GENOMIC DNA]</scope>
    <source>
        <strain evidence="2">cv. Nipponbare</strain>
    </source>
</reference>
<organism evidence="1 2">
    <name type="scientific">Oryza sativa subsp. japonica</name>
    <name type="common">Rice</name>
    <dbReference type="NCBI Taxonomy" id="39947"/>
    <lineage>
        <taxon>Eukaryota</taxon>
        <taxon>Viridiplantae</taxon>
        <taxon>Streptophyta</taxon>
        <taxon>Embryophyta</taxon>
        <taxon>Tracheophyta</taxon>
        <taxon>Spermatophyta</taxon>
        <taxon>Magnoliopsida</taxon>
        <taxon>Liliopsida</taxon>
        <taxon>Poales</taxon>
        <taxon>Poaceae</taxon>
        <taxon>BOP clade</taxon>
        <taxon>Oryzoideae</taxon>
        <taxon>Oryzeae</taxon>
        <taxon>Oryzinae</taxon>
        <taxon>Oryza</taxon>
        <taxon>Oryza sativa</taxon>
    </lineage>
</organism>
<dbReference type="Gramene" id="Os01t0189700-01">
    <property type="protein sequence ID" value="Os01t0189700-01"/>
    <property type="gene ID" value="Os01g0189700"/>
</dbReference>
<dbReference type="Proteomes" id="UP000059680">
    <property type="component" value="Chromosome 1"/>
</dbReference>
<reference evidence="1 2" key="2">
    <citation type="journal article" date="2013" name="Plant Cell Physiol.">
        <title>Rice Annotation Project Database (RAP-DB): an integrative and interactive database for rice genomics.</title>
        <authorList>
            <person name="Sakai H."/>
            <person name="Lee S.S."/>
            <person name="Tanaka T."/>
            <person name="Numa H."/>
            <person name="Kim J."/>
            <person name="Kawahara Y."/>
            <person name="Wakimoto H."/>
            <person name="Yang C.C."/>
            <person name="Iwamoto M."/>
            <person name="Abe T."/>
            <person name="Yamada Y."/>
            <person name="Muto A."/>
            <person name="Inokuchi H."/>
            <person name="Ikemura T."/>
            <person name="Matsumoto T."/>
            <person name="Sasaki T."/>
            <person name="Itoh T."/>
        </authorList>
    </citation>
    <scope>NUCLEOTIDE SEQUENCE [LARGE SCALE GENOMIC DNA]</scope>
    <source>
        <strain evidence="2">cv. Nipponbare</strain>
    </source>
</reference>
<dbReference type="STRING" id="39947.A0A0P0UZ87"/>